<dbReference type="InterPro" id="IPR050638">
    <property type="entry name" value="AA-Vitamin_Transporters"/>
</dbReference>
<comment type="subcellular location">
    <subcellularLocation>
        <location evidence="1">Membrane</location>
        <topology evidence="1">Multi-pass membrane protein</topology>
    </subcellularLocation>
</comment>
<feature type="transmembrane region" description="Helical" evidence="6">
    <location>
        <begin position="194"/>
        <end position="212"/>
    </location>
</feature>
<evidence type="ECO:0000259" key="7">
    <source>
        <dbReference type="Pfam" id="PF00892"/>
    </source>
</evidence>
<feature type="transmembrane region" description="Helical" evidence="6">
    <location>
        <begin position="161"/>
        <end position="182"/>
    </location>
</feature>
<feature type="domain" description="EamA" evidence="7">
    <location>
        <begin position="163"/>
        <end position="298"/>
    </location>
</feature>
<evidence type="ECO:0000256" key="1">
    <source>
        <dbReference type="ARBA" id="ARBA00004141"/>
    </source>
</evidence>
<dbReference type="Proteomes" id="UP000017640">
    <property type="component" value="Chromosome"/>
</dbReference>
<dbReference type="PANTHER" id="PTHR32322:SF2">
    <property type="entry name" value="EAMA DOMAIN-CONTAINING PROTEIN"/>
    <property type="match status" value="1"/>
</dbReference>
<keyword evidence="9" id="KW-1185">Reference proteome</keyword>
<evidence type="ECO:0000256" key="3">
    <source>
        <dbReference type="ARBA" id="ARBA00022692"/>
    </source>
</evidence>
<evidence type="ECO:0000256" key="6">
    <source>
        <dbReference type="SAM" id="Phobius"/>
    </source>
</evidence>
<sequence>MPISFPGLDRSRGILLVAVAAILWSTTGIMSRILFEQTDVSPFMVAFIRLAIAAPLFMAVGWLHQGRRFLQLPPSTGRWLLALGLAQAGFQAGYLSAVERIGAGLATLVTLCLAPVLVALFGTLLLGEPLTRRILTAMAIAIAGTALLVVSPQALNIGDGLWAGLGFGLAAAAIYAGFTLISRYAADHVHPMQSAALGFGIGALAMLPILFVEGVTPLVEGAAIAVPALAYIALIPTTLGYICFFNGLRHTTATISSILVLLEPLGAALLAWALLGEALGRYGLIGAVMLTVAVVLLTVPGVARRILG</sequence>
<evidence type="ECO:0000313" key="9">
    <source>
        <dbReference type="Proteomes" id="UP000017640"/>
    </source>
</evidence>
<dbReference type="HOGENOM" id="CLU_033863_9_2_6"/>
<dbReference type="EMBL" id="CP005990">
    <property type="protein sequence ID" value="AGY92307.1"/>
    <property type="molecule type" value="Genomic_DNA"/>
</dbReference>
<keyword evidence="5 6" id="KW-0472">Membrane</keyword>
<feature type="domain" description="EamA" evidence="7">
    <location>
        <begin position="12"/>
        <end position="149"/>
    </location>
</feature>
<protein>
    <recommendedName>
        <fullName evidence="7">EamA domain-containing protein</fullName>
    </recommendedName>
</protein>
<evidence type="ECO:0000313" key="8">
    <source>
        <dbReference type="EMBL" id="AGY92307.1"/>
    </source>
</evidence>
<evidence type="ECO:0000256" key="5">
    <source>
        <dbReference type="ARBA" id="ARBA00023136"/>
    </source>
</evidence>
<dbReference type="InterPro" id="IPR000620">
    <property type="entry name" value="EamA_dom"/>
</dbReference>
<keyword evidence="3 6" id="KW-0812">Transmembrane</keyword>
<dbReference type="Pfam" id="PF00892">
    <property type="entry name" value="EamA"/>
    <property type="match status" value="2"/>
</dbReference>
<feature type="transmembrane region" description="Helical" evidence="6">
    <location>
        <begin position="281"/>
        <end position="303"/>
    </location>
</feature>
<reference evidence="8 9" key="1">
    <citation type="journal article" date="2013" name="BMC Genomics">
        <title>Genomes of "Spiribacter", a streamlined, successful halophilic bacterium.</title>
        <authorList>
            <person name="Lopez-Perez M."/>
            <person name="Ghai R."/>
            <person name="Leon M.J."/>
            <person name="Rodriguez-Olmos A."/>
            <person name="Copa-Patino J.L."/>
            <person name="Soliveri J."/>
            <person name="Sanchez-Porro C."/>
            <person name="Ventosa A."/>
            <person name="Rodriguez-Valera F."/>
        </authorList>
    </citation>
    <scope>NUCLEOTIDE SEQUENCE [LARGE SCALE GENOMIC DNA]</scope>
    <source>
        <strain evidence="8 9">UAH-SP71</strain>
    </source>
</reference>
<feature type="transmembrane region" description="Helical" evidence="6">
    <location>
        <begin position="101"/>
        <end position="127"/>
    </location>
</feature>
<dbReference type="RefSeq" id="WP_023367344.1">
    <property type="nucleotide sequence ID" value="NC_022664.1"/>
</dbReference>
<accession>U5T7U9</accession>
<evidence type="ECO:0000256" key="4">
    <source>
        <dbReference type="ARBA" id="ARBA00022989"/>
    </source>
</evidence>
<feature type="transmembrane region" description="Helical" evidence="6">
    <location>
        <begin position="76"/>
        <end position="95"/>
    </location>
</feature>
<feature type="transmembrane region" description="Helical" evidence="6">
    <location>
        <begin position="257"/>
        <end position="275"/>
    </location>
</feature>
<dbReference type="STRING" id="1335757.SPICUR_06715"/>
<feature type="transmembrane region" description="Helical" evidence="6">
    <location>
        <begin position="41"/>
        <end position="64"/>
    </location>
</feature>
<name>U5T7U9_9GAMM</name>
<evidence type="ECO:0000256" key="2">
    <source>
        <dbReference type="ARBA" id="ARBA00007362"/>
    </source>
</evidence>
<dbReference type="AlphaFoldDB" id="U5T7U9"/>
<feature type="transmembrane region" description="Helical" evidence="6">
    <location>
        <begin position="224"/>
        <end position="245"/>
    </location>
</feature>
<dbReference type="PANTHER" id="PTHR32322">
    <property type="entry name" value="INNER MEMBRANE TRANSPORTER"/>
    <property type="match status" value="1"/>
</dbReference>
<proteinExistence type="inferred from homology"/>
<dbReference type="InterPro" id="IPR037185">
    <property type="entry name" value="EmrE-like"/>
</dbReference>
<dbReference type="OrthoDB" id="9804865at2"/>
<dbReference type="KEGG" id="spiu:SPICUR_06715"/>
<dbReference type="eggNOG" id="COG0697">
    <property type="taxonomic scope" value="Bacteria"/>
</dbReference>
<keyword evidence="4 6" id="KW-1133">Transmembrane helix</keyword>
<gene>
    <name evidence="8" type="ORF">SPICUR_06715</name>
</gene>
<feature type="transmembrane region" description="Helical" evidence="6">
    <location>
        <begin position="12"/>
        <end position="35"/>
    </location>
</feature>
<comment type="similarity">
    <text evidence="2">Belongs to the EamA transporter family.</text>
</comment>
<dbReference type="SUPFAM" id="SSF103481">
    <property type="entry name" value="Multidrug resistance efflux transporter EmrE"/>
    <property type="match status" value="2"/>
</dbReference>
<organism evidence="8 9">
    <name type="scientific">Spiribacter curvatus</name>
    <dbReference type="NCBI Taxonomy" id="1335757"/>
    <lineage>
        <taxon>Bacteria</taxon>
        <taxon>Pseudomonadati</taxon>
        <taxon>Pseudomonadota</taxon>
        <taxon>Gammaproteobacteria</taxon>
        <taxon>Chromatiales</taxon>
        <taxon>Ectothiorhodospiraceae</taxon>
        <taxon>Spiribacter</taxon>
    </lineage>
</organism>
<feature type="transmembrane region" description="Helical" evidence="6">
    <location>
        <begin position="134"/>
        <end position="155"/>
    </location>
</feature>
<dbReference type="GO" id="GO:0016020">
    <property type="term" value="C:membrane"/>
    <property type="evidence" value="ECO:0007669"/>
    <property type="project" value="UniProtKB-SubCell"/>
</dbReference>